<keyword evidence="1" id="KW-0812">Transmembrane</keyword>
<dbReference type="EMBL" id="QWLA01000045">
    <property type="protein sequence ID" value="RIH85255.1"/>
    <property type="molecule type" value="Genomic_DNA"/>
</dbReference>
<name>A0A399EMZ9_9DEIN</name>
<evidence type="ECO:0000313" key="3">
    <source>
        <dbReference type="Proteomes" id="UP000265341"/>
    </source>
</evidence>
<proteinExistence type="predicted"/>
<keyword evidence="1" id="KW-1133">Transmembrane helix</keyword>
<keyword evidence="1" id="KW-0472">Membrane</keyword>
<feature type="transmembrane region" description="Helical" evidence="1">
    <location>
        <begin position="54"/>
        <end position="73"/>
    </location>
</feature>
<dbReference type="AlphaFoldDB" id="A0A399EMZ9"/>
<feature type="transmembrane region" description="Helical" evidence="1">
    <location>
        <begin position="105"/>
        <end position="125"/>
    </location>
</feature>
<organism evidence="2 3">
    <name type="scientific">Calidithermus roseus</name>
    <dbReference type="NCBI Taxonomy" id="1644118"/>
    <lineage>
        <taxon>Bacteria</taxon>
        <taxon>Thermotogati</taxon>
        <taxon>Deinococcota</taxon>
        <taxon>Deinococci</taxon>
        <taxon>Thermales</taxon>
        <taxon>Thermaceae</taxon>
        <taxon>Calidithermus</taxon>
    </lineage>
</organism>
<evidence type="ECO:0008006" key="4">
    <source>
        <dbReference type="Google" id="ProtNLM"/>
    </source>
</evidence>
<dbReference type="InterPro" id="IPR021414">
    <property type="entry name" value="DUF3054"/>
</dbReference>
<protein>
    <recommendedName>
        <fullName evidence="4">DUF3054 domain-containing protein</fullName>
    </recommendedName>
</protein>
<comment type="caution">
    <text evidence="2">The sequence shown here is derived from an EMBL/GenBank/DDBJ whole genome shotgun (WGS) entry which is preliminary data.</text>
</comment>
<sequence length="145" mass="16151">MTESTSTAQHHRNPFGRLLARGDALCLVLFALIGQGIHGTLSGLAAAWRGFLENSLPVLVVWFLLAPFLRTYTRPTWCNLLLNWALAVSAGVFFRFLALGKDFNLGFFIFWGVALASTLALLLAWRGLALLWRLHQGQSEPNVKR</sequence>
<accession>A0A399EMZ9</accession>
<feature type="transmembrane region" description="Helical" evidence="1">
    <location>
        <begin position="24"/>
        <end position="48"/>
    </location>
</feature>
<dbReference type="Pfam" id="PF11255">
    <property type="entry name" value="DUF3054"/>
    <property type="match status" value="1"/>
</dbReference>
<dbReference type="OrthoDB" id="26176at2"/>
<reference evidence="2 3" key="1">
    <citation type="submission" date="2018-08" db="EMBL/GenBank/DDBJ databases">
        <title>Meiothermus roseus NBRC 110900 genome sequencing project.</title>
        <authorList>
            <person name="Da Costa M.S."/>
            <person name="Albuquerque L."/>
            <person name="Raposo P."/>
            <person name="Froufe H.J.C."/>
            <person name="Barroso C.S."/>
            <person name="Egas C."/>
        </authorList>
    </citation>
    <scope>NUCLEOTIDE SEQUENCE [LARGE SCALE GENOMIC DNA]</scope>
    <source>
        <strain evidence="2 3">NBRC 110900</strain>
    </source>
</reference>
<evidence type="ECO:0000313" key="2">
    <source>
        <dbReference type="EMBL" id="RIH85255.1"/>
    </source>
</evidence>
<dbReference type="Proteomes" id="UP000265341">
    <property type="component" value="Unassembled WGS sequence"/>
</dbReference>
<gene>
    <name evidence="2" type="ORF">Mrose_02313</name>
</gene>
<evidence type="ECO:0000256" key="1">
    <source>
        <dbReference type="SAM" id="Phobius"/>
    </source>
</evidence>
<feature type="transmembrane region" description="Helical" evidence="1">
    <location>
        <begin position="80"/>
        <end position="99"/>
    </location>
</feature>
<keyword evidence="3" id="KW-1185">Reference proteome</keyword>
<dbReference type="RefSeq" id="WP_119278439.1">
    <property type="nucleotide sequence ID" value="NZ_QWLA01000045.1"/>
</dbReference>